<gene>
    <name evidence="1" type="ORF">GCM10022404_21830</name>
</gene>
<organism evidence="1 2">
    <name type="scientific">Celeribacter arenosi</name>
    <dbReference type="NCBI Taxonomy" id="792649"/>
    <lineage>
        <taxon>Bacteria</taxon>
        <taxon>Pseudomonadati</taxon>
        <taxon>Pseudomonadota</taxon>
        <taxon>Alphaproteobacteria</taxon>
        <taxon>Rhodobacterales</taxon>
        <taxon>Roseobacteraceae</taxon>
        <taxon>Celeribacter</taxon>
    </lineage>
</organism>
<reference evidence="2" key="1">
    <citation type="journal article" date="2019" name="Int. J. Syst. Evol. Microbiol.">
        <title>The Global Catalogue of Microorganisms (GCM) 10K type strain sequencing project: providing services to taxonomists for standard genome sequencing and annotation.</title>
        <authorList>
            <consortium name="The Broad Institute Genomics Platform"/>
            <consortium name="The Broad Institute Genome Sequencing Center for Infectious Disease"/>
            <person name="Wu L."/>
            <person name="Ma J."/>
        </authorList>
    </citation>
    <scope>NUCLEOTIDE SEQUENCE [LARGE SCALE GENOMIC DNA]</scope>
    <source>
        <strain evidence="2">JCM 17190</strain>
    </source>
</reference>
<dbReference type="RefSeq" id="WP_344847162.1">
    <property type="nucleotide sequence ID" value="NZ_BAABDF010000007.1"/>
</dbReference>
<name>A0ABP7KCL6_9RHOB</name>
<dbReference type="Proteomes" id="UP001399917">
    <property type="component" value="Unassembled WGS sequence"/>
</dbReference>
<evidence type="ECO:0000313" key="2">
    <source>
        <dbReference type="Proteomes" id="UP001399917"/>
    </source>
</evidence>
<evidence type="ECO:0000313" key="1">
    <source>
        <dbReference type="EMBL" id="GAA3871563.1"/>
    </source>
</evidence>
<protein>
    <submittedName>
        <fullName evidence="1">Uncharacterized protein</fullName>
    </submittedName>
</protein>
<sequence length="292" mass="32901">MMIAMHIGAHCTNGAQLMRGLLKNKAVLAENGVVIPGPARYRDILPDLMKKVGGSRATPDTQAMVIDNILDGQDCERVVLSYEDVICRAPVVLENGELYGKASFKLPWLRNVFADHDLHFFLGVRNPATFIPSTLDICGPNTNYENFVRDTDLTSLRWSKLVARMRDVCPDVPVTVYAYEDTPITWAQVIREVSDLDPMVPISGGLDVLATIMQREGMRRLRTYLHTHQPKNEKQRRQILSAFLDKYVDPEQIEEEIDLPGWDAPLVDALTVAYEDDLYTIEGMQGVRFIAP</sequence>
<dbReference type="EMBL" id="BAABDF010000007">
    <property type="protein sequence ID" value="GAA3871563.1"/>
    <property type="molecule type" value="Genomic_DNA"/>
</dbReference>
<keyword evidence="2" id="KW-1185">Reference proteome</keyword>
<proteinExistence type="predicted"/>
<comment type="caution">
    <text evidence="1">The sequence shown here is derived from an EMBL/GenBank/DDBJ whole genome shotgun (WGS) entry which is preliminary data.</text>
</comment>
<accession>A0ABP7KCL6</accession>